<dbReference type="Pfam" id="PF22783">
    <property type="entry name" value="BapA_N"/>
    <property type="match status" value="1"/>
</dbReference>
<dbReference type="Gene3D" id="2.60.40.10">
    <property type="entry name" value="Immunoglobulins"/>
    <property type="match status" value="6"/>
</dbReference>
<dbReference type="Pfam" id="PF19077">
    <property type="entry name" value="Big_13"/>
    <property type="match status" value="5"/>
</dbReference>
<keyword evidence="5" id="KW-1185">Reference proteome</keyword>
<feature type="region of interest" description="Disordered" evidence="1">
    <location>
        <begin position="443"/>
        <end position="479"/>
    </location>
</feature>
<evidence type="ECO:0000259" key="2">
    <source>
        <dbReference type="Pfam" id="PF19077"/>
    </source>
</evidence>
<sequence>MVEQKMIIVTGKFSHSSNEMGFYSGSENAIKLDGASVVQLPLNREDIKSVSRDGNDLTIVAQDGTVYILRDFFLEQDGVRSDLVLQDDQGSLWFVGINEQGSLLEGFYELASVEPLLVQEGGGEYAAWLLPLLLFGGAAGAGFGAGYAVGDESTPEPEVVTETVTETNTNTEYKYLTKPAIGDVSDNVGQRTGTIKNGDTTDDNTPTLNGNGEPGSVVAIYDNGKLLGTAKVGDDGTWTFTPKVELPDGNHSLTVKTVDPEGNVVDGDSSISFVVDTKPVELSVTKAIDDFGKVVGDVYSGSVTDDNAVQLVGKGTPGSTITVTDENGVIQGEVTVDKNGSWILQLPEQADGDHTYTVTATNPAGNSVDETFELTVDQTAPPPAEIGTAIDDVGDTVGNVENNGVTDDTKPTISGEGAEPGSTINVYDGDELIAEGVVVNPDGSWSFTPDEDLSEGDHSFSTTVKDEAGNESDKSGDFTITIDTTPPGATTGWDLVDNAGEQQGTIENGSVTDDRTPTYSGVADADTDRVEIWDEYNGVKTLLGTAKVDEDGNWSFEPDAELRDGDHVFTNVPVDKAGNKGEESDGWQFTVEIEPIVVPSIETVADDFVPNVGYLEKNDVTNDTTLTVAGRGEAGSTIYLYSNGEEVGQAVVGDNGRWSITTSDLGEDGLKDLTAKAVNTATGQSSDETGAYPVYLDRNAPDAPSDVIITDDVGDEKGPIDEINNITDDGKPTFEGTGEPGSTIDVIIDGESVGTVVVGPEGTWELTPDEAL</sequence>
<dbReference type="InterPro" id="IPR013783">
    <property type="entry name" value="Ig-like_fold"/>
</dbReference>
<feature type="non-terminal residue" evidence="4">
    <location>
        <position position="772"/>
    </location>
</feature>
<feature type="region of interest" description="Disordered" evidence="1">
    <location>
        <begin position="194"/>
        <end position="214"/>
    </location>
</feature>
<evidence type="ECO:0000313" key="4">
    <source>
        <dbReference type="EMBL" id="SDP65163.1"/>
    </source>
</evidence>
<organism evidence="4 5">
    <name type="scientific">Desulforhopalus singaporensis</name>
    <dbReference type="NCBI Taxonomy" id="91360"/>
    <lineage>
        <taxon>Bacteria</taxon>
        <taxon>Pseudomonadati</taxon>
        <taxon>Thermodesulfobacteriota</taxon>
        <taxon>Desulfobulbia</taxon>
        <taxon>Desulfobulbales</taxon>
        <taxon>Desulfocapsaceae</taxon>
        <taxon>Desulforhopalus</taxon>
    </lineage>
</organism>
<feature type="domain" description="Bacterial Ig-like" evidence="2">
    <location>
        <begin position="185"/>
        <end position="277"/>
    </location>
</feature>
<evidence type="ECO:0008006" key="6">
    <source>
        <dbReference type="Google" id="ProtNLM"/>
    </source>
</evidence>
<gene>
    <name evidence="4" type="ORF">SAMN05660330_03532</name>
</gene>
<protein>
    <recommendedName>
        <fullName evidence="6">Ig-like domain (Group 3)</fullName>
    </recommendedName>
</protein>
<proteinExistence type="predicted"/>
<dbReference type="InterPro" id="IPR048051">
    <property type="entry name" value="BapA-like_prefix-like"/>
</dbReference>
<dbReference type="InterPro" id="IPR044016">
    <property type="entry name" value="Big_13"/>
</dbReference>
<feature type="compositionally biased region" description="Basic and acidic residues" evidence="1">
    <location>
        <begin position="464"/>
        <end position="476"/>
    </location>
</feature>
<dbReference type="AlphaFoldDB" id="A0A1H0UGA5"/>
<dbReference type="Proteomes" id="UP000199073">
    <property type="component" value="Unassembled WGS sequence"/>
</dbReference>
<dbReference type="OrthoDB" id="5495046at2"/>
<dbReference type="EMBL" id="FNJI01000032">
    <property type="protein sequence ID" value="SDP65163.1"/>
    <property type="molecule type" value="Genomic_DNA"/>
</dbReference>
<reference evidence="4 5" key="1">
    <citation type="submission" date="2016-10" db="EMBL/GenBank/DDBJ databases">
        <authorList>
            <person name="de Groot N.N."/>
        </authorList>
    </citation>
    <scope>NUCLEOTIDE SEQUENCE [LARGE SCALE GENOMIC DNA]</scope>
    <source>
        <strain evidence="4 5">DSM 12130</strain>
    </source>
</reference>
<feature type="domain" description="Bacterial Ig-like" evidence="2">
    <location>
        <begin position="499"/>
        <end position="591"/>
    </location>
</feature>
<accession>A0A1H0UGA5</accession>
<name>A0A1H0UGA5_9BACT</name>
<feature type="domain" description="Bacterial Ig-like" evidence="2">
    <location>
        <begin position="393"/>
        <end position="484"/>
    </location>
</feature>
<feature type="domain" description="Biofilm-associated protein BapA-like prefix-like" evidence="3">
    <location>
        <begin position="25"/>
        <end position="128"/>
    </location>
</feature>
<feature type="domain" description="Bacterial Ig-like" evidence="2">
    <location>
        <begin position="300"/>
        <end position="378"/>
    </location>
</feature>
<feature type="region of interest" description="Disordered" evidence="1">
    <location>
        <begin position="402"/>
        <end position="421"/>
    </location>
</feature>
<evidence type="ECO:0000313" key="5">
    <source>
        <dbReference type="Proteomes" id="UP000199073"/>
    </source>
</evidence>
<evidence type="ECO:0000259" key="3">
    <source>
        <dbReference type="Pfam" id="PF22783"/>
    </source>
</evidence>
<dbReference type="NCBIfam" id="NF033677">
    <property type="entry name" value="biofilm_BapA_N"/>
    <property type="match status" value="1"/>
</dbReference>
<feature type="domain" description="Bacterial Ig-like" evidence="2">
    <location>
        <begin position="613"/>
        <end position="689"/>
    </location>
</feature>
<dbReference type="RefSeq" id="WP_143005537.1">
    <property type="nucleotide sequence ID" value="NZ_FNJI01000032.1"/>
</dbReference>
<dbReference type="NCBIfam" id="NF033510">
    <property type="entry name" value="Ca_tandemer"/>
    <property type="match status" value="6"/>
</dbReference>
<feature type="compositionally biased region" description="Polar residues" evidence="1">
    <location>
        <begin position="194"/>
        <end position="210"/>
    </location>
</feature>
<evidence type="ECO:0000256" key="1">
    <source>
        <dbReference type="SAM" id="MobiDB-lite"/>
    </source>
</evidence>
<dbReference type="STRING" id="91360.SAMN05660330_03532"/>